<keyword evidence="2" id="KW-1185">Reference proteome</keyword>
<name>A0A8H6CMK5_9LECA</name>
<organism evidence="1 2">
    <name type="scientific">Letharia lupina</name>
    <dbReference type="NCBI Taxonomy" id="560253"/>
    <lineage>
        <taxon>Eukaryota</taxon>
        <taxon>Fungi</taxon>
        <taxon>Dikarya</taxon>
        <taxon>Ascomycota</taxon>
        <taxon>Pezizomycotina</taxon>
        <taxon>Lecanoromycetes</taxon>
        <taxon>OSLEUM clade</taxon>
        <taxon>Lecanoromycetidae</taxon>
        <taxon>Lecanorales</taxon>
        <taxon>Lecanorineae</taxon>
        <taxon>Parmeliaceae</taxon>
        <taxon>Letharia</taxon>
    </lineage>
</organism>
<dbReference type="AlphaFoldDB" id="A0A8H6CMK5"/>
<dbReference type="RefSeq" id="XP_037154796.1">
    <property type="nucleotide sequence ID" value="XM_037299970.1"/>
</dbReference>
<comment type="caution">
    <text evidence="1">The sequence shown here is derived from an EMBL/GenBank/DDBJ whole genome shotgun (WGS) entry which is preliminary data.</text>
</comment>
<protein>
    <recommendedName>
        <fullName evidence="3">F-box domain-containing protein</fullName>
    </recommendedName>
</protein>
<sequence length="249" mass="28143">MSPSAPITKLPAELLQAIADNLDIEEYMVLRRSYPQVWQSLKPPALSNLLKLEFSAFAIEHKVLACHICCRLRPLCKFADDIVHRGMLKRSRPERFCIDCGIDSGFEGYGSDDWVATLDGEMHARCPLCRDVGSVGRHYSPSTRCELTGSSFGELVDEVAYALQSMSLLNTRYFDGDPPLTRWLWTISDDARIQFQHTLMKAVFGEQAAASFGPALEPPYVLPDDELMTEFDTQMETADVRDWLKNEGW</sequence>
<gene>
    <name evidence="1" type="ORF">HO133_009109</name>
</gene>
<evidence type="ECO:0000313" key="2">
    <source>
        <dbReference type="Proteomes" id="UP000593566"/>
    </source>
</evidence>
<dbReference type="GeneID" id="59337504"/>
<dbReference type="Proteomes" id="UP000593566">
    <property type="component" value="Unassembled WGS sequence"/>
</dbReference>
<reference evidence="1 2" key="1">
    <citation type="journal article" date="2020" name="Genomics">
        <title>Complete, high-quality genomes from long-read metagenomic sequencing of two wolf lichen thalli reveals enigmatic genome architecture.</title>
        <authorList>
            <person name="McKenzie S.K."/>
            <person name="Walston R.F."/>
            <person name="Allen J.L."/>
        </authorList>
    </citation>
    <scope>NUCLEOTIDE SEQUENCE [LARGE SCALE GENOMIC DNA]</scope>
    <source>
        <strain evidence="1">WasteWater1</strain>
    </source>
</reference>
<evidence type="ECO:0008006" key="3">
    <source>
        <dbReference type="Google" id="ProtNLM"/>
    </source>
</evidence>
<accession>A0A8H6CMK5</accession>
<proteinExistence type="predicted"/>
<evidence type="ECO:0000313" key="1">
    <source>
        <dbReference type="EMBL" id="KAF6226243.1"/>
    </source>
</evidence>
<dbReference type="EMBL" id="JACCJB010000006">
    <property type="protein sequence ID" value="KAF6226243.1"/>
    <property type="molecule type" value="Genomic_DNA"/>
</dbReference>